<dbReference type="RefSeq" id="WP_340359875.1">
    <property type="nucleotide sequence ID" value="NZ_JBBKZU010000014.1"/>
</dbReference>
<evidence type="ECO:0000256" key="1">
    <source>
        <dbReference type="ARBA" id="ARBA00007358"/>
    </source>
</evidence>
<dbReference type="InterPro" id="IPR056798">
    <property type="entry name" value="ADH_Fe_C"/>
</dbReference>
<dbReference type="Gene3D" id="1.20.1090.10">
    <property type="entry name" value="Dehydroquinate synthase-like - alpha domain"/>
    <property type="match status" value="1"/>
</dbReference>
<comment type="caution">
    <text evidence="5">The sequence shown here is derived from an EMBL/GenBank/DDBJ whole genome shotgun (WGS) entry which is preliminary data.</text>
</comment>
<evidence type="ECO:0000313" key="5">
    <source>
        <dbReference type="EMBL" id="MEJ8814645.1"/>
    </source>
</evidence>
<keyword evidence="2" id="KW-0560">Oxidoreductase</keyword>
<name>A0ABU8VM42_9BURK</name>
<dbReference type="PANTHER" id="PTHR11496">
    <property type="entry name" value="ALCOHOL DEHYDROGENASE"/>
    <property type="match status" value="1"/>
</dbReference>
<organism evidence="5 6">
    <name type="scientific">Variovorax ureilyticus</name>
    <dbReference type="NCBI Taxonomy" id="1836198"/>
    <lineage>
        <taxon>Bacteria</taxon>
        <taxon>Pseudomonadati</taxon>
        <taxon>Pseudomonadota</taxon>
        <taxon>Betaproteobacteria</taxon>
        <taxon>Burkholderiales</taxon>
        <taxon>Comamonadaceae</taxon>
        <taxon>Variovorax</taxon>
    </lineage>
</organism>
<evidence type="ECO:0000259" key="4">
    <source>
        <dbReference type="Pfam" id="PF25137"/>
    </source>
</evidence>
<reference evidence="5 6" key="1">
    <citation type="submission" date="2024-03" db="EMBL/GenBank/DDBJ databases">
        <title>Novel species of the genus Variovorax.</title>
        <authorList>
            <person name="Liu Q."/>
            <person name="Xin Y.-H."/>
        </authorList>
    </citation>
    <scope>NUCLEOTIDE SEQUENCE [LARGE SCALE GENOMIC DNA]</scope>
    <source>
        <strain evidence="5 6">KACC 18899</strain>
    </source>
</reference>
<dbReference type="Pfam" id="PF25137">
    <property type="entry name" value="ADH_Fe_C"/>
    <property type="match status" value="1"/>
</dbReference>
<gene>
    <name evidence="5" type="ORF">WKW77_26460</name>
</gene>
<feature type="domain" description="Alcohol dehydrogenase iron-type/glycerol dehydrogenase GldA" evidence="3">
    <location>
        <begin position="38"/>
        <end position="212"/>
    </location>
</feature>
<evidence type="ECO:0000313" key="6">
    <source>
        <dbReference type="Proteomes" id="UP001365846"/>
    </source>
</evidence>
<dbReference type="Gene3D" id="3.40.50.1970">
    <property type="match status" value="1"/>
</dbReference>
<evidence type="ECO:0000256" key="2">
    <source>
        <dbReference type="ARBA" id="ARBA00023002"/>
    </source>
</evidence>
<dbReference type="InterPro" id="IPR039697">
    <property type="entry name" value="Alcohol_dehydrogenase_Fe"/>
</dbReference>
<comment type="similarity">
    <text evidence="1">Belongs to the iron-containing alcohol dehydrogenase family.</text>
</comment>
<evidence type="ECO:0000259" key="3">
    <source>
        <dbReference type="Pfam" id="PF00465"/>
    </source>
</evidence>
<dbReference type="EMBL" id="JBBKZU010000014">
    <property type="protein sequence ID" value="MEJ8814645.1"/>
    <property type="molecule type" value="Genomic_DNA"/>
</dbReference>
<dbReference type="Pfam" id="PF00465">
    <property type="entry name" value="Fe-ADH"/>
    <property type="match status" value="1"/>
</dbReference>
<dbReference type="SUPFAM" id="SSF56796">
    <property type="entry name" value="Dehydroquinate synthase-like"/>
    <property type="match status" value="1"/>
</dbReference>
<feature type="domain" description="Fe-containing alcohol dehydrogenase-like C-terminal" evidence="4">
    <location>
        <begin position="225"/>
        <end position="407"/>
    </location>
</feature>
<dbReference type="CDD" id="cd14866">
    <property type="entry name" value="Fe-ADH-like"/>
    <property type="match status" value="1"/>
</dbReference>
<keyword evidence="6" id="KW-1185">Reference proteome</keyword>
<proteinExistence type="inferred from homology"/>
<protein>
    <submittedName>
        <fullName evidence="5">Iron-containing alcohol dehydrogenase family protein</fullName>
    </submittedName>
</protein>
<dbReference type="Proteomes" id="UP001365846">
    <property type="component" value="Unassembled WGS sequence"/>
</dbReference>
<dbReference type="InterPro" id="IPR001670">
    <property type="entry name" value="ADH_Fe/GldA"/>
</dbReference>
<accession>A0ABU8VM42</accession>
<dbReference type="PANTHER" id="PTHR11496:SF102">
    <property type="entry name" value="ALCOHOL DEHYDROGENASE 4"/>
    <property type="match status" value="1"/>
</dbReference>
<sequence length="412" mass="43124">MRAKVLLHSTSAGRRSGAGAEHCHFVSLMQGFQHITAPLRLFYGDQSLHQLGPELDRLGCNRAMVICGRSISRDSSVLQPVLESLGSRCAGTFGQVVAHSPLQTVRAAAASLRESVADAVVVVGGGSAIITARAASILCAEDADLRQLCTRRGEDGRLVSPKLSAPKVPQFLIPTTPTTACLKAGSAVFDPTHGRLALFDPKTRAQAVFVHPDLVATAPAGLVVTASLSTLSMVVEGLESARGDLLSDADLMQALRLLERNLPVDHNGIAGRGELIVAALLCGRGTDIAGGGIAAVLAHAIGARYQIANGLVSAVLLPHTLRFNAAATGARLGKVAMALGRQCGGSPVEDGIAIAEALLMRLGSPRRLRELGVPRDALASIAEDAMSDWFIQKNPRRINHSGELEVLLDAAW</sequence>